<dbReference type="RefSeq" id="WP_168089646.1">
    <property type="nucleotide sequence ID" value="NZ_BHZH01000283.1"/>
</dbReference>
<proteinExistence type="predicted"/>
<evidence type="ECO:0000313" key="3">
    <source>
        <dbReference type="Proteomes" id="UP000727056"/>
    </source>
</evidence>
<dbReference type="EMBL" id="JAAVJC010000216">
    <property type="protein sequence ID" value="NJQ16942.1"/>
    <property type="molecule type" value="Genomic_DNA"/>
</dbReference>
<gene>
    <name evidence="2" type="ORF">HCN52_18875</name>
</gene>
<comment type="caution">
    <text evidence="2">The sequence shown here is derived from an EMBL/GenBank/DDBJ whole genome shotgun (WGS) entry which is preliminary data.</text>
</comment>
<dbReference type="Proteomes" id="UP000727056">
    <property type="component" value="Unassembled WGS sequence"/>
</dbReference>
<sequence length="101" mass="10846">MEDTEPVTCQDQADRVRDEVAELVMMPADTEPQQHLALAADLREDRDRIPTAALGGGMNRARQDGWGLRRIAAASPHAHLANAAKGRPPATMEPGTGPSHT</sequence>
<protein>
    <submittedName>
        <fullName evidence="2">Uncharacterized protein</fullName>
    </submittedName>
</protein>
<feature type="region of interest" description="Disordered" evidence="1">
    <location>
        <begin position="77"/>
        <end position="101"/>
    </location>
</feature>
<evidence type="ECO:0000313" key="2">
    <source>
        <dbReference type="EMBL" id="NJQ16942.1"/>
    </source>
</evidence>
<organism evidence="2 3">
    <name type="scientific">Streptomyces bohaiensis</name>
    <dbReference type="NCBI Taxonomy" id="1431344"/>
    <lineage>
        <taxon>Bacteria</taxon>
        <taxon>Bacillati</taxon>
        <taxon>Actinomycetota</taxon>
        <taxon>Actinomycetes</taxon>
        <taxon>Kitasatosporales</taxon>
        <taxon>Streptomycetaceae</taxon>
        <taxon>Streptomyces</taxon>
    </lineage>
</organism>
<accession>A0ABX1CIF2</accession>
<reference evidence="2 3" key="1">
    <citation type="submission" date="2020-03" db="EMBL/GenBank/DDBJ databases">
        <title>Draft genome of Streptomyces sp. ventii, isolated from the Axial Seamount in the Pacific Ocean, and resequencing of the two type strains Streptomyces lonarensis strain NCL 716 and Streptomyces bohaiensis strain 11A07.</title>
        <authorList>
            <person name="Loughran R.M."/>
            <person name="Pfannmuller K.M."/>
            <person name="Wasson B.J."/>
            <person name="Deadmond M.C."/>
            <person name="Paddock B.E."/>
            <person name="Koyack M.J."/>
            <person name="Gallegos D.A."/>
            <person name="Mitchell E.A."/>
            <person name="Ushijima B."/>
            <person name="Saw J.H."/>
            <person name="Mcphail K.L."/>
            <person name="Videau P."/>
        </authorList>
    </citation>
    <scope>NUCLEOTIDE SEQUENCE [LARGE SCALE GENOMIC DNA]</scope>
    <source>
        <strain evidence="2 3">11A07</strain>
    </source>
</reference>
<keyword evidence="3" id="KW-1185">Reference proteome</keyword>
<name>A0ABX1CIF2_9ACTN</name>
<evidence type="ECO:0000256" key="1">
    <source>
        <dbReference type="SAM" id="MobiDB-lite"/>
    </source>
</evidence>